<keyword evidence="1" id="KW-0732">Signal</keyword>
<reference evidence="3" key="1">
    <citation type="journal article" date="2024" name="IScience">
        <title>Strigolactones Initiate the Formation of Haustorium-like Structures in Castilleja.</title>
        <authorList>
            <person name="Buerger M."/>
            <person name="Peterson D."/>
            <person name="Chory J."/>
        </authorList>
    </citation>
    <scope>NUCLEOTIDE SEQUENCE [LARGE SCALE GENOMIC DNA]</scope>
</reference>
<keyword evidence="3" id="KW-1185">Reference proteome</keyword>
<dbReference type="SUPFAM" id="SSF47699">
    <property type="entry name" value="Bifunctional inhibitor/lipid-transfer protein/seed storage 2S albumin"/>
    <property type="match status" value="1"/>
</dbReference>
<gene>
    <name evidence="2" type="ORF">CASFOL_026648</name>
</gene>
<dbReference type="Proteomes" id="UP001632038">
    <property type="component" value="Unassembled WGS sequence"/>
</dbReference>
<organism evidence="2 3">
    <name type="scientific">Castilleja foliolosa</name>
    <dbReference type="NCBI Taxonomy" id="1961234"/>
    <lineage>
        <taxon>Eukaryota</taxon>
        <taxon>Viridiplantae</taxon>
        <taxon>Streptophyta</taxon>
        <taxon>Embryophyta</taxon>
        <taxon>Tracheophyta</taxon>
        <taxon>Spermatophyta</taxon>
        <taxon>Magnoliopsida</taxon>
        <taxon>eudicotyledons</taxon>
        <taxon>Gunneridae</taxon>
        <taxon>Pentapetalae</taxon>
        <taxon>asterids</taxon>
        <taxon>lamiids</taxon>
        <taxon>Lamiales</taxon>
        <taxon>Orobanchaceae</taxon>
        <taxon>Pedicularideae</taxon>
        <taxon>Castillejinae</taxon>
        <taxon>Castilleja</taxon>
    </lineage>
</organism>
<evidence type="ECO:0000313" key="3">
    <source>
        <dbReference type="Proteomes" id="UP001632038"/>
    </source>
</evidence>
<proteinExistence type="predicted"/>
<comment type="caution">
    <text evidence="2">The sequence shown here is derived from an EMBL/GenBank/DDBJ whole genome shotgun (WGS) entry which is preliminary data.</text>
</comment>
<dbReference type="InterPro" id="IPR036312">
    <property type="entry name" value="Bifun_inhib/LTP/seed_sf"/>
</dbReference>
<feature type="signal peptide" evidence="1">
    <location>
        <begin position="1"/>
        <end position="28"/>
    </location>
</feature>
<evidence type="ECO:0000256" key="1">
    <source>
        <dbReference type="SAM" id="SignalP"/>
    </source>
</evidence>
<name>A0ABD3CKE5_9LAMI</name>
<dbReference type="PROSITE" id="PS51257">
    <property type="entry name" value="PROKAR_LIPOPROTEIN"/>
    <property type="match status" value="1"/>
</dbReference>
<accession>A0ABD3CKE5</accession>
<protein>
    <submittedName>
        <fullName evidence="2">Uncharacterized protein</fullName>
    </submittedName>
</protein>
<sequence length="127" mass="13909">MGKLMMSTTMILIIGCTLSLLILDTIHADQNDNGDFTCKPVSDGLDPCAAYLVGNTSIIDDNCCKAAFDLETTVTNVTFTCSCLFKDLHARARAVANACKQYPIGTYYNNCTSYDDQCGVEQEYFKS</sequence>
<dbReference type="EMBL" id="JAVIJP010000034">
    <property type="protein sequence ID" value="KAL3629426.1"/>
    <property type="molecule type" value="Genomic_DNA"/>
</dbReference>
<dbReference type="AlphaFoldDB" id="A0ABD3CKE5"/>
<evidence type="ECO:0000313" key="2">
    <source>
        <dbReference type="EMBL" id="KAL3629426.1"/>
    </source>
</evidence>
<feature type="chain" id="PRO_5044787634" evidence="1">
    <location>
        <begin position="29"/>
        <end position="127"/>
    </location>
</feature>